<dbReference type="InterPro" id="IPR002110">
    <property type="entry name" value="Ankyrin_rpt"/>
</dbReference>
<dbReference type="PANTHER" id="PTHR24186:SF38">
    <property type="entry name" value="ANKYRIN REPEAT FAMILY PROTEIN"/>
    <property type="match status" value="1"/>
</dbReference>
<dbReference type="EMBL" id="JAXUIC010000005">
    <property type="protein sequence ID" value="KAK4590754.1"/>
    <property type="molecule type" value="Genomic_DNA"/>
</dbReference>
<dbReference type="PROSITE" id="PS50088">
    <property type="entry name" value="ANK_REPEAT"/>
    <property type="match status" value="3"/>
</dbReference>
<accession>A0AAN7IVA0</accession>
<dbReference type="Pfam" id="PF13962">
    <property type="entry name" value="PGG"/>
    <property type="match status" value="1"/>
</dbReference>
<evidence type="ECO:0000256" key="4">
    <source>
        <dbReference type="ARBA" id="ARBA00022989"/>
    </source>
</evidence>
<dbReference type="PANTHER" id="PTHR24186">
    <property type="entry name" value="PROTEIN PHOSPHATASE 1 REGULATORY SUBUNIT"/>
    <property type="match status" value="1"/>
</dbReference>
<keyword evidence="4 8" id="KW-1133">Transmembrane helix</keyword>
<keyword evidence="2 8" id="KW-0812">Transmembrane</keyword>
<keyword evidence="3" id="KW-0677">Repeat</keyword>
<feature type="repeat" description="ANK" evidence="7">
    <location>
        <begin position="171"/>
        <end position="203"/>
    </location>
</feature>
<evidence type="ECO:0000259" key="9">
    <source>
        <dbReference type="Pfam" id="PF13962"/>
    </source>
</evidence>
<sequence length="564" mass="62723">MDSRLLEAIRIKDTPTLISLFQANEGILEQRTTDSSDTALHLASMLGHVDMVSEIVKLCPDLVAAENKKLETPIHEASRQGKAEVLKLLLEANPMAASKVNSENKSAFFLSCSNGHYDVVKLLLNNTAMRGLEENAFDQICIHVAAYEGHTDVVRELLDARPNFAQMIDENGNSPLHYACIRGHTDITWMLLSCDASLALHYNNNGFTPLHMASMHGRVSVLEEFVKMASVSFNYATYEGETVFHLAVRYGQYHALVYLVHVSNGTNLMHRQDRNGNTILHAAVSGGHHQFIKAGGKSSIKLLSCSPEVDRTNDQLPIIRKNSSWQGCIDDDLDVSVMSAMVSYECKFSPRLSKGTKHLIRRHRENIGDVYRNKQHEKIYMEAFQNARNTVTIVAILIATVTFAAGISPPGGFYQDGEMKGKSILGRTTAFKVFPISNNLALFTSVTPRTQKVVVLVSIIPYQRKPQMRLLVVARKVMRVAVAFMTTGFAAATLMIIPHSQGAEWVFVTLIAVSSGTLGQSFIGLGVMLVDHWLRKWKWRKQRKDRGEGVDIESQISDVESTSH</sequence>
<name>A0AAN7IVA0_QUERU</name>
<evidence type="ECO:0000256" key="2">
    <source>
        <dbReference type="ARBA" id="ARBA00022692"/>
    </source>
</evidence>
<dbReference type="SUPFAM" id="SSF48403">
    <property type="entry name" value="Ankyrin repeat"/>
    <property type="match status" value="1"/>
</dbReference>
<organism evidence="10 11">
    <name type="scientific">Quercus rubra</name>
    <name type="common">Northern red oak</name>
    <name type="synonym">Quercus borealis</name>
    <dbReference type="NCBI Taxonomy" id="3512"/>
    <lineage>
        <taxon>Eukaryota</taxon>
        <taxon>Viridiplantae</taxon>
        <taxon>Streptophyta</taxon>
        <taxon>Embryophyta</taxon>
        <taxon>Tracheophyta</taxon>
        <taxon>Spermatophyta</taxon>
        <taxon>Magnoliopsida</taxon>
        <taxon>eudicotyledons</taxon>
        <taxon>Gunneridae</taxon>
        <taxon>Pentapetalae</taxon>
        <taxon>rosids</taxon>
        <taxon>fabids</taxon>
        <taxon>Fagales</taxon>
        <taxon>Fagaceae</taxon>
        <taxon>Quercus</taxon>
    </lineage>
</organism>
<comment type="caution">
    <text evidence="10">The sequence shown here is derived from an EMBL/GenBank/DDBJ whole genome shotgun (WGS) entry which is preliminary data.</text>
</comment>
<keyword evidence="6 8" id="KW-0472">Membrane</keyword>
<evidence type="ECO:0000256" key="8">
    <source>
        <dbReference type="SAM" id="Phobius"/>
    </source>
</evidence>
<evidence type="ECO:0000256" key="7">
    <source>
        <dbReference type="PROSITE-ProRule" id="PRU00023"/>
    </source>
</evidence>
<protein>
    <recommendedName>
        <fullName evidence="9">PGG domain-containing protein</fullName>
    </recommendedName>
</protein>
<dbReference type="InterPro" id="IPR026961">
    <property type="entry name" value="PGG_dom"/>
</dbReference>
<feature type="domain" description="PGG" evidence="9">
    <location>
        <begin position="382"/>
        <end position="494"/>
    </location>
</feature>
<comment type="subcellular location">
    <subcellularLocation>
        <location evidence="1">Membrane</location>
        <topology evidence="1">Multi-pass membrane protein</topology>
    </subcellularLocation>
</comment>
<dbReference type="Gene3D" id="1.25.40.20">
    <property type="entry name" value="Ankyrin repeat-containing domain"/>
    <property type="match status" value="2"/>
</dbReference>
<keyword evidence="11" id="KW-1185">Reference proteome</keyword>
<dbReference type="InterPro" id="IPR036770">
    <property type="entry name" value="Ankyrin_rpt-contain_sf"/>
</dbReference>
<feature type="transmembrane region" description="Helical" evidence="8">
    <location>
        <begin position="505"/>
        <end position="534"/>
    </location>
</feature>
<proteinExistence type="predicted"/>
<reference evidence="10 11" key="1">
    <citation type="journal article" date="2023" name="G3 (Bethesda)">
        <title>A haplotype-resolved chromosome-scale genome for Quercus rubra L. provides insights into the genetics of adaptive traits for red oak species.</title>
        <authorList>
            <person name="Kapoor B."/>
            <person name="Jenkins J."/>
            <person name="Schmutz J."/>
            <person name="Zhebentyayeva T."/>
            <person name="Kuelheim C."/>
            <person name="Coggeshall M."/>
            <person name="Heim C."/>
            <person name="Lasky J.R."/>
            <person name="Leites L."/>
            <person name="Islam-Faridi N."/>
            <person name="Romero-Severson J."/>
            <person name="DeLeo V.L."/>
            <person name="Lucas S.M."/>
            <person name="Lazic D."/>
            <person name="Gailing O."/>
            <person name="Carlson J."/>
            <person name="Staton M."/>
        </authorList>
    </citation>
    <scope>NUCLEOTIDE SEQUENCE [LARGE SCALE GENOMIC DNA]</scope>
    <source>
        <strain evidence="10">Pseudo-F2</strain>
    </source>
</reference>
<evidence type="ECO:0000256" key="5">
    <source>
        <dbReference type="ARBA" id="ARBA00023043"/>
    </source>
</evidence>
<evidence type="ECO:0000313" key="11">
    <source>
        <dbReference type="Proteomes" id="UP001324115"/>
    </source>
</evidence>
<evidence type="ECO:0000256" key="1">
    <source>
        <dbReference type="ARBA" id="ARBA00004141"/>
    </source>
</evidence>
<dbReference type="PROSITE" id="PS50297">
    <property type="entry name" value="ANK_REP_REGION"/>
    <property type="match status" value="3"/>
</dbReference>
<dbReference type="AlphaFoldDB" id="A0AAN7IVA0"/>
<dbReference type="Pfam" id="PF12796">
    <property type="entry name" value="Ank_2"/>
    <property type="match status" value="2"/>
</dbReference>
<evidence type="ECO:0000256" key="6">
    <source>
        <dbReference type="ARBA" id="ARBA00023136"/>
    </source>
</evidence>
<dbReference type="Pfam" id="PF00023">
    <property type="entry name" value="Ank"/>
    <property type="match status" value="1"/>
</dbReference>
<evidence type="ECO:0000313" key="10">
    <source>
        <dbReference type="EMBL" id="KAK4590754.1"/>
    </source>
</evidence>
<evidence type="ECO:0000256" key="3">
    <source>
        <dbReference type="ARBA" id="ARBA00022737"/>
    </source>
</evidence>
<dbReference type="GO" id="GO:0005886">
    <property type="term" value="C:plasma membrane"/>
    <property type="evidence" value="ECO:0007669"/>
    <property type="project" value="TreeGrafter"/>
</dbReference>
<dbReference type="SMART" id="SM00248">
    <property type="entry name" value="ANK"/>
    <property type="match status" value="8"/>
</dbReference>
<feature type="repeat" description="ANK" evidence="7">
    <location>
        <begin position="205"/>
        <end position="227"/>
    </location>
</feature>
<dbReference type="Proteomes" id="UP001324115">
    <property type="component" value="Unassembled WGS sequence"/>
</dbReference>
<gene>
    <name evidence="10" type="ORF">RGQ29_021074</name>
</gene>
<keyword evidence="5 7" id="KW-0040">ANK repeat</keyword>
<feature type="repeat" description="ANK" evidence="7">
    <location>
        <begin position="69"/>
        <end position="93"/>
    </location>
</feature>
<feature type="transmembrane region" description="Helical" evidence="8">
    <location>
        <begin position="477"/>
        <end position="499"/>
    </location>
</feature>
<feature type="transmembrane region" description="Helical" evidence="8">
    <location>
        <begin position="391"/>
        <end position="414"/>
    </location>
</feature>